<gene>
    <name evidence="2" type="ORF">KC19_10G106500</name>
</gene>
<feature type="compositionally biased region" description="Basic and acidic residues" evidence="1">
    <location>
        <begin position="359"/>
        <end position="368"/>
    </location>
</feature>
<evidence type="ECO:0000313" key="2">
    <source>
        <dbReference type="EMBL" id="KAG0559458.1"/>
    </source>
</evidence>
<sequence>MSSLQMGKNMGISTQIVVLVMLLTSTAIITRMVVLSNIDPDSFTSPEFQIADCTSSHDSLTATYASQPAKYTNSRYHDEEADPAKYRPYRDALDTAFELHGYIISMKKERYDYASSVLAKLQITPHHYVPYSYNSQLVWDEMQKFNNGSLQYHKDSHNLKMFSHRMAHTGMLFDFVNDQTAKMNSWRFFFEDDIEIHPDVTIEDARIALAKGMEIGAADGIIYLGICGPGKQDLEPAVKLVRGVTARRSHGTCTHAYGVTKWRAAGLLSYLDKVKVPEHYPSLAYMYFDILTRAYGMTVTRAYILGFNLKSPVPQTFRAKQSHVGLIFQDRAKYPSFITPKKNATSADPKKYATTADPPHVDSADPPH</sequence>
<keyword evidence="3" id="KW-1185">Reference proteome</keyword>
<proteinExistence type="predicted"/>
<dbReference type="EMBL" id="CM026431">
    <property type="protein sequence ID" value="KAG0559458.1"/>
    <property type="molecule type" value="Genomic_DNA"/>
</dbReference>
<organism evidence="2 3">
    <name type="scientific">Ceratodon purpureus</name>
    <name type="common">Fire moss</name>
    <name type="synonym">Dicranum purpureum</name>
    <dbReference type="NCBI Taxonomy" id="3225"/>
    <lineage>
        <taxon>Eukaryota</taxon>
        <taxon>Viridiplantae</taxon>
        <taxon>Streptophyta</taxon>
        <taxon>Embryophyta</taxon>
        <taxon>Bryophyta</taxon>
        <taxon>Bryophytina</taxon>
        <taxon>Bryopsida</taxon>
        <taxon>Dicranidae</taxon>
        <taxon>Pseudoditrichales</taxon>
        <taxon>Ditrichaceae</taxon>
        <taxon>Ceratodon</taxon>
    </lineage>
</organism>
<dbReference type="AlphaFoldDB" id="A0A8T0GNZ9"/>
<reference evidence="2" key="1">
    <citation type="submission" date="2020-06" db="EMBL/GenBank/DDBJ databases">
        <title>WGS assembly of Ceratodon purpureus strain R40.</title>
        <authorList>
            <person name="Carey S.B."/>
            <person name="Jenkins J."/>
            <person name="Shu S."/>
            <person name="Lovell J.T."/>
            <person name="Sreedasyam A."/>
            <person name="Maumus F."/>
            <person name="Tiley G.P."/>
            <person name="Fernandez-Pozo N."/>
            <person name="Barry K."/>
            <person name="Chen C."/>
            <person name="Wang M."/>
            <person name="Lipzen A."/>
            <person name="Daum C."/>
            <person name="Saski C.A."/>
            <person name="Payton A.C."/>
            <person name="Mcbreen J.C."/>
            <person name="Conrad R.E."/>
            <person name="Kollar L.M."/>
            <person name="Olsson S."/>
            <person name="Huttunen S."/>
            <person name="Landis J.B."/>
            <person name="Wickett N.J."/>
            <person name="Johnson M.G."/>
            <person name="Rensing S.A."/>
            <person name="Grimwood J."/>
            <person name="Schmutz J."/>
            <person name="Mcdaniel S.F."/>
        </authorList>
    </citation>
    <scope>NUCLEOTIDE SEQUENCE</scope>
    <source>
        <strain evidence="2">R40</strain>
    </source>
</reference>
<feature type="region of interest" description="Disordered" evidence="1">
    <location>
        <begin position="339"/>
        <end position="368"/>
    </location>
</feature>
<evidence type="ECO:0000313" key="3">
    <source>
        <dbReference type="Proteomes" id="UP000822688"/>
    </source>
</evidence>
<comment type="caution">
    <text evidence="2">The sequence shown here is derived from an EMBL/GenBank/DDBJ whole genome shotgun (WGS) entry which is preliminary data.</text>
</comment>
<protein>
    <submittedName>
        <fullName evidence="2">Uncharacterized protein</fullName>
    </submittedName>
</protein>
<accession>A0A8T0GNZ9</accession>
<name>A0A8T0GNZ9_CERPU</name>
<dbReference type="Proteomes" id="UP000822688">
    <property type="component" value="Chromosome 10"/>
</dbReference>
<evidence type="ECO:0000256" key="1">
    <source>
        <dbReference type="SAM" id="MobiDB-lite"/>
    </source>
</evidence>